<accession>A0A0J6Y193</accession>
<protein>
    <submittedName>
        <fullName evidence="1">Uncharacterized protein</fullName>
    </submittedName>
</protein>
<dbReference type="AlphaFoldDB" id="A0A0J6Y193"/>
<evidence type="ECO:0000313" key="2">
    <source>
        <dbReference type="Proteomes" id="UP000054565"/>
    </source>
</evidence>
<gene>
    <name evidence="1" type="ORF">CIRG_00911</name>
</gene>
<organism evidence="1 2">
    <name type="scientific">Coccidioides immitis RMSCC 2394</name>
    <dbReference type="NCBI Taxonomy" id="404692"/>
    <lineage>
        <taxon>Eukaryota</taxon>
        <taxon>Fungi</taxon>
        <taxon>Dikarya</taxon>
        <taxon>Ascomycota</taxon>
        <taxon>Pezizomycotina</taxon>
        <taxon>Eurotiomycetes</taxon>
        <taxon>Eurotiomycetidae</taxon>
        <taxon>Onygenales</taxon>
        <taxon>Onygenaceae</taxon>
        <taxon>Coccidioides</taxon>
    </lineage>
</organism>
<reference evidence="2" key="1">
    <citation type="journal article" date="2010" name="Genome Res.">
        <title>Population genomic sequencing of Coccidioides fungi reveals recent hybridization and transposon control.</title>
        <authorList>
            <person name="Neafsey D.E."/>
            <person name="Barker B.M."/>
            <person name="Sharpton T.J."/>
            <person name="Stajich J.E."/>
            <person name="Park D.J."/>
            <person name="Whiston E."/>
            <person name="Hung C.-Y."/>
            <person name="McMahan C."/>
            <person name="White J."/>
            <person name="Sykes S."/>
            <person name="Heiman D."/>
            <person name="Young S."/>
            <person name="Zeng Q."/>
            <person name="Abouelleil A."/>
            <person name="Aftuck L."/>
            <person name="Bessette D."/>
            <person name="Brown A."/>
            <person name="FitzGerald M."/>
            <person name="Lui A."/>
            <person name="Macdonald J.P."/>
            <person name="Priest M."/>
            <person name="Orbach M.J."/>
            <person name="Galgiani J.N."/>
            <person name="Kirkland T.N."/>
            <person name="Cole G.T."/>
            <person name="Birren B.W."/>
            <person name="Henn M.R."/>
            <person name="Taylor J.W."/>
            <person name="Rounsley S.D."/>
        </authorList>
    </citation>
    <scope>NUCLEOTIDE SEQUENCE [LARGE SCALE GENOMIC DNA]</scope>
    <source>
        <strain evidence="2">RMSCC 2394</strain>
    </source>
</reference>
<name>A0A0J6Y193_COCIT</name>
<sequence>MSSFPATSPLHELGPHPVSSPSCYPSGQAAMGYHTNERWLASRVDVRVQGGQGRRPLPVVEFEHRRRMIWVMSRVSGNAILCVLHPSSARIPESFSYSQRSVAMLRVRRSLYCSECKGESYACIKTMVTPVGVQSTTSLSTESDFSRQRWLKR</sequence>
<evidence type="ECO:0000313" key="1">
    <source>
        <dbReference type="EMBL" id="KMP00769.1"/>
    </source>
</evidence>
<dbReference type="Proteomes" id="UP000054565">
    <property type="component" value="Unassembled WGS sequence"/>
</dbReference>
<dbReference type="EMBL" id="DS028093">
    <property type="protein sequence ID" value="KMP00769.1"/>
    <property type="molecule type" value="Genomic_DNA"/>
</dbReference>
<proteinExistence type="predicted"/>